<reference evidence="3 4" key="1">
    <citation type="journal article" date="2011" name="J. Bacteriol.">
        <title>Draft genome sequence of the anoxygenic filamentous phototrophic bacterium Oscillochloris trichoides subsp. DG-6.</title>
        <authorList>
            <person name="Kuznetsov B.B."/>
            <person name="Ivanovsky R.N."/>
            <person name="Keppen O.I."/>
            <person name="Sukhacheva M.V."/>
            <person name="Bumazhkin B.K."/>
            <person name="Patutina E.O."/>
            <person name="Beletsky A.V."/>
            <person name="Mardanov A.V."/>
            <person name="Baslerov R.V."/>
            <person name="Panteleeva A.N."/>
            <person name="Kolganova T.V."/>
            <person name="Ravin N.V."/>
            <person name="Skryabin K.G."/>
        </authorList>
    </citation>
    <scope>NUCLEOTIDE SEQUENCE [LARGE SCALE GENOMIC DNA]</scope>
    <source>
        <strain evidence="3 4">DG-6</strain>
    </source>
</reference>
<dbReference type="AlphaFoldDB" id="E1IBC5"/>
<organism evidence="3 4">
    <name type="scientific">Oscillochloris trichoides DG-6</name>
    <dbReference type="NCBI Taxonomy" id="765420"/>
    <lineage>
        <taxon>Bacteria</taxon>
        <taxon>Bacillati</taxon>
        <taxon>Chloroflexota</taxon>
        <taxon>Chloroflexia</taxon>
        <taxon>Chloroflexales</taxon>
        <taxon>Chloroflexineae</taxon>
        <taxon>Oscillochloridaceae</taxon>
        <taxon>Oscillochloris</taxon>
    </lineage>
</organism>
<sequence>MGYTQGMHILHVVQLYHQASGAARYFIEIGARLAREGHRVTVLSTDAFDLEHFWASGKRRIAEVEEEIGGVRVLRFPVQRAPGPAIIYPIVRRLMVELGRLGRPSLPLLRRMATLTPRLPALQHYLATNPDLADVAVVHTTNITLDFAILPVAQWAKQRRIRHICTPFVHLGEPGNPQIVRYYSMPHQIDLLRQCDAVATMTDLERDFLLARGLQPARVHTVGAGVTPAELAGGDALRFRQTHSISGPIVLSLGAAAYDKGTVHVLEAMRRLWAAGIQVTWVQCGPLLGHFETFYASLTDAECAQTRVLGYVSDAVRHDALAAADIYAQPSRTDSFGIAYLEAWCYGVPVIGAAAGGVPAVIRHGVDGLLVPFGDVAALAGSIERLLKDRELARGFGAIGRARVAETMTWEAVYTRARGLYEG</sequence>
<dbReference type="SUPFAM" id="SSF53756">
    <property type="entry name" value="UDP-Glycosyltransferase/glycogen phosphorylase"/>
    <property type="match status" value="1"/>
</dbReference>
<dbReference type="CDD" id="cd03801">
    <property type="entry name" value="GT4_PimA-like"/>
    <property type="match status" value="1"/>
</dbReference>
<accession>E1IBC5</accession>
<evidence type="ECO:0000259" key="2">
    <source>
        <dbReference type="Pfam" id="PF13579"/>
    </source>
</evidence>
<dbReference type="GO" id="GO:0016758">
    <property type="term" value="F:hexosyltransferase activity"/>
    <property type="evidence" value="ECO:0007669"/>
    <property type="project" value="TreeGrafter"/>
</dbReference>
<comment type="caution">
    <text evidence="3">The sequence shown here is derived from an EMBL/GenBank/DDBJ whole genome shotgun (WGS) entry which is preliminary data.</text>
</comment>
<dbReference type="InterPro" id="IPR050194">
    <property type="entry name" value="Glycosyltransferase_grp1"/>
</dbReference>
<keyword evidence="4" id="KW-1185">Reference proteome</keyword>
<evidence type="ECO:0000259" key="1">
    <source>
        <dbReference type="Pfam" id="PF00534"/>
    </source>
</evidence>
<dbReference type="PANTHER" id="PTHR45947">
    <property type="entry name" value="SULFOQUINOVOSYL TRANSFERASE SQD2"/>
    <property type="match status" value="1"/>
</dbReference>
<dbReference type="EMBL" id="ADVR01000011">
    <property type="protein sequence ID" value="EFO81482.1"/>
    <property type="molecule type" value="Genomic_DNA"/>
</dbReference>
<dbReference type="Proteomes" id="UP000054010">
    <property type="component" value="Unassembled WGS sequence"/>
</dbReference>
<dbReference type="Gene3D" id="3.40.50.2000">
    <property type="entry name" value="Glycogen Phosphorylase B"/>
    <property type="match status" value="2"/>
</dbReference>
<evidence type="ECO:0000313" key="4">
    <source>
        <dbReference type="Proteomes" id="UP000054010"/>
    </source>
</evidence>
<keyword evidence="3" id="KW-0808">Transferase</keyword>
<gene>
    <name evidence="3" type="ORF">OSCT_0626</name>
</gene>
<feature type="domain" description="Glycosyl transferase family 1" evidence="1">
    <location>
        <begin position="245"/>
        <end position="402"/>
    </location>
</feature>
<dbReference type="STRING" id="765420.OSCT_0626"/>
<name>E1IBC5_9CHLR</name>
<dbReference type="HOGENOM" id="CLU_009583_2_1_0"/>
<dbReference type="Pfam" id="PF13579">
    <property type="entry name" value="Glyco_trans_4_4"/>
    <property type="match status" value="1"/>
</dbReference>
<dbReference type="InterPro" id="IPR028098">
    <property type="entry name" value="Glyco_trans_4-like_N"/>
</dbReference>
<proteinExistence type="predicted"/>
<protein>
    <submittedName>
        <fullName evidence="3">Glycosyl transferase group 1</fullName>
    </submittedName>
</protein>
<feature type="domain" description="Glycosyltransferase subfamily 4-like N-terminal" evidence="2">
    <location>
        <begin position="20"/>
        <end position="225"/>
    </location>
</feature>
<dbReference type="Pfam" id="PF00534">
    <property type="entry name" value="Glycos_transf_1"/>
    <property type="match status" value="1"/>
</dbReference>
<evidence type="ECO:0000313" key="3">
    <source>
        <dbReference type="EMBL" id="EFO81482.1"/>
    </source>
</evidence>
<dbReference type="InterPro" id="IPR001296">
    <property type="entry name" value="Glyco_trans_1"/>
</dbReference>
<dbReference type="PANTHER" id="PTHR45947:SF3">
    <property type="entry name" value="SULFOQUINOVOSYL TRANSFERASE SQD2"/>
    <property type="match status" value="1"/>
</dbReference>
<dbReference type="eggNOG" id="COG0438">
    <property type="taxonomic scope" value="Bacteria"/>
</dbReference>